<gene>
    <name evidence="4" type="ORF">F9B16_12995</name>
</gene>
<dbReference type="PRINTS" id="PR00080">
    <property type="entry name" value="SDRFAMILY"/>
</dbReference>
<dbReference type="AlphaFoldDB" id="A0A6L3W0U4"/>
<dbReference type="GO" id="GO:0032787">
    <property type="term" value="P:monocarboxylic acid metabolic process"/>
    <property type="evidence" value="ECO:0007669"/>
    <property type="project" value="UniProtKB-ARBA"/>
</dbReference>
<reference evidence="4 5" key="1">
    <citation type="submission" date="2019-09" db="EMBL/GenBank/DDBJ databases">
        <title>Actinomadura physcomitrii sp. nov., a novel actinomycete isolated from moss [Physcomitrium sphaericum (Ludw) Fuernr].</title>
        <authorList>
            <person name="Liu C."/>
            <person name="Zhuang X."/>
        </authorList>
    </citation>
    <scope>NUCLEOTIDE SEQUENCE [LARGE SCALE GENOMIC DNA]</scope>
    <source>
        <strain evidence="4 5">CYP1-1B</strain>
    </source>
</reference>
<evidence type="ECO:0000259" key="3">
    <source>
        <dbReference type="SMART" id="SM00822"/>
    </source>
</evidence>
<keyword evidence="5" id="KW-1185">Reference proteome</keyword>
<comment type="caution">
    <text evidence="4">The sequence shown here is derived from an EMBL/GenBank/DDBJ whole genome shotgun (WGS) entry which is preliminary data.</text>
</comment>
<name>A0A6L3W0U4_9ACTN</name>
<dbReference type="SUPFAM" id="SSF51735">
    <property type="entry name" value="NAD(P)-binding Rossmann-fold domains"/>
    <property type="match status" value="1"/>
</dbReference>
<dbReference type="InterPro" id="IPR020904">
    <property type="entry name" value="Sc_DH/Rdtase_CS"/>
</dbReference>
<dbReference type="GO" id="GO:0016491">
    <property type="term" value="F:oxidoreductase activity"/>
    <property type="evidence" value="ECO:0007669"/>
    <property type="project" value="UniProtKB-KW"/>
</dbReference>
<dbReference type="Pfam" id="PF13561">
    <property type="entry name" value="adh_short_C2"/>
    <property type="match status" value="1"/>
</dbReference>
<dbReference type="PROSITE" id="PS00061">
    <property type="entry name" value="ADH_SHORT"/>
    <property type="match status" value="1"/>
</dbReference>
<sequence length="262" mass="27405">MADILDLKGRTALVTGAGQGVGRRVALHFAEHGAGAVVVNDFRAERAERVAAEVRALGVKALPVAGDVGDLDAVKAAVAAAAAEFGPIGILVNNAGNAGPQPTEEMTRPFWKQTPTEWHGYLGTNLFGVLNNVHAVLPGMIEKGYGRIVTVISDAGRVGEPGREAYSAAKGGAAGFMRSVAASTGRFGITANCISLAATRTPRTEDRFADRERFKKIMAKYVIRRAGEPEDAANLVLFLASDAASWITGQTVPVNGGYSFAL</sequence>
<dbReference type="Proteomes" id="UP000483004">
    <property type="component" value="Unassembled WGS sequence"/>
</dbReference>
<dbReference type="CDD" id="cd05233">
    <property type="entry name" value="SDR_c"/>
    <property type="match status" value="1"/>
</dbReference>
<organism evidence="4 5">
    <name type="scientific">Actinomadura montaniterrae</name>
    <dbReference type="NCBI Taxonomy" id="1803903"/>
    <lineage>
        <taxon>Bacteria</taxon>
        <taxon>Bacillati</taxon>
        <taxon>Actinomycetota</taxon>
        <taxon>Actinomycetes</taxon>
        <taxon>Streptosporangiales</taxon>
        <taxon>Thermomonosporaceae</taxon>
        <taxon>Actinomadura</taxon>
    </lineage>
</organism>
<dbReference type="InterPro" id="IPR050259">
    <property type="entry name" value="SDR"/>
</dbReference>
<dbReference type="PANTHER" id="PTHR42879:SF2">
    <property type="entry name" value="3-OXOACYL-[ACYL-CARRIER-PROTEIN] REDUCTASE FABG"/>
    <property type="match status" value="1"/>
</dbReference>
<dbReference type="RefSeq" id="WP_151540291.1">
    <property type="nucleotide sequence ID" value="NZ_WBMR01000028.1"/>
</dbReference>
<dbReference type="InterPro" id="IPR057326">
    <property type="entry name" value="KR_dom"/>
</dbReference>
<dbReference type="SMART" id="SM00822">
    <property type="entry name" value="PKS_KR"/>
    <property type="match status" value="1"/>
</dbReference>
<evidence type="ECO:0000256" key="1">
    <source>
        <dbReference type="ARBA" id="ARBA00006484"/>
    </source>
</evidence>
<dbReference type="InterPro" id="IPR036291">
    <property type="entry name" value="NAD(P)-bd_dom_sf"/>
</dbReference>
<dbReference type="InterPro" id="IPR002347">
    <property type="entry name" value="SDR_fam"/>
</dbReference>
<accession>A0A6L3W0U4</accession>
<dbReference type="FunFam" id="3.40.50.720:FF:000084">
    <property type="entry name" value="Short-chain dehydrogenase reductase"/>
    <property type="match status" value="1"/>
</dbReference>
<feature type="domain" description="Ketoreductase" evidence="3">
    <location>
        <begin position="10"/>
        <end position="197"/>
    </location>
</feature>
<comment type="similarity">
    <text evidence="1">Belongs to the short-chain dehydrogenases/reductases (SDR) family.</text>
</comment>
<dbReference type="PANTHER" id="PTHR42879">
    <property type="entry name" value="3-OXOACYL-(ACYL-CARRIER-PROTEIN) REDUCTASE"/>
    <property type="match status" value="1"/>
</dbReference>
<dbReference type="EMBL" id="WBMR01000028">
    <property type="protein sequence ID" value="KAB2382905.1"/>
    <property type="molecule type" value="Genomic_DNA"/>
</dbReference>
<dbReference type="Gene3D" id="3.40.50.720">
    <property type="entry name" value="NAD(P)-binding Rossmann-like Domain"/>
    <property type="match status" value="1"/>
</dbReference>
<evidence type="ECO:0000313" key="4">
    <source>
        <dbReference type="EMBL" id="KAB2382905.1"/>
    </source>
</evidence>
<evidence type="ECO:0000256" key="2">
    <source>
        <dbReference type="ARBA" id="ARBA00023002"/>
    </source>
</evidence>
<dbReference type="PRINTS" id="PR00081">
    <property type="entry name" value="GDHRDH"/>
</dbReference>
<dbReference type="OrthoDB" id="7064009at2"/>
<protein>
    <submittedName>
        <fullName evidence="4">SDR family oxidoreductase</fullName>
    </submittedName>
</protein>
<proteinExistence type="inferred from homology"/>
<evidence type="ECO:0000313" key="5">
    <source>
        <dbReference type="Proteomes" id="UP000483004"/>
    </source>
</evidence>
<keyword evidence="2" id="KW-0560">Oxidoreductase</keyword>